<evidence type="ECO:0000313" key="5">
    <source>
        <dbReference type="EMBL" id="ELZ93007.1"/>
    </source>
</evidence>
<dbReference type="RefSeq" id="WP_008320711.1">
    <property type="nucleotide sequence ID" value="NZ_AOLN01000015.1"/>
</dbReference>
<gene>
    <name evidence="5" type="ORF">C440_11926</name>
</gene>
<dbReference type="InterPro" id="IPR058775">
    <property type="entry name" value="DUF8054_M"/>
</dbReference>
<feature type="transmembrane region" description="Helical" evidence="2">
    <location>
        <begin position="21"/>
        <end position="39"/>
    </location>
</feature>
<dbReference type="PATRIC" id="fig|662479.7.peg.2416"/>
<sequence length="273" mass="29677">MSGRRLFADLTVRQPLLGNPVTVPLLVLTVICGTLGWLVWNPYGVFFGVLPPTVVFSFAFVERSPTTQTPGLPSARPSPPVTLDGRIDLAAALYSAGVFDADAEDQLALSSQFGDDWRDRMVEVDGRDEDTEALAALLDVEPSRVEMGWDEQGLFAELDTGTIGRWSSRAAFVADLTAVRTFRRYYPEWWKLSTADRNRVLGALRLSLRTCPTCDGTVAVEAETVPACGSAQQRVSARCRGCNAELFDGIVDRSESTTPDADSDTGVQPHSTS</sequence>
<dbReference type="InterPro" id="IPR058675">
    <property type="entry name" value="DUF8054_C"/>
</dbReference>
<reference evidence="5 6" key="1">
    <citation type="journal article" date="2014" name="PLoS Genet.">
        <title>Phylogenetically driven sequencing of extremely halophilic archaea reveals strategies for static and dynamic osmo-response.</title>
        <authorList>
            <person name="Becker E.A."/>
            <person name="Seitzer P.M."/>
            <person name="Tritt A."/>
            <person name="Larsen D."/>
            <person name="Krusor M."/>
            <person name="Yao A.I."/>
            <person name="Wu D."/>
            <person name="Madern D."/>
            <person name="Eisen J.A."/>
            <person name="Darling A.E."/>
            <person name="Facciotti M.T."/>
        </authorList>
    </citation>
    <scope>NUCLEOTIDE SEQUENCE [LARGE SCALE GENOMIC DNA]</scope>
    <source>
        <strain evidence="5 6">ATCC BAA-1512</strain>
    </source>
</reference>
<keyword evidence="6" id="KW-1185">Reference proteome</keyword>
<keyword evidence="2" id="KW-0812">Transmembrane</keyword>
<name>M0IAH6_9EURY</name>
<evidence type="ECO:0000313" key="6">
    <source>
        <dbReference type="Proteomes" id="UP000011550"/>
    </source>
</evidence>
<dbReference type="Proteomes" id="UP000011550">
    <property type="component" value="Unassembled WGS sequence"/>
</dbReference>
<dbReference type="Pfam" id="PF26238">
    <property type="entry name" value="DUF8054_M"/>
    <property type="match status" value="1"/>
</dbReference>
<evidence type="ECO:0000256" key="1">
    <source>
        <dbReference type="SAM" id="MobiDB-lite"/>
    </source>
</evidence>
<dbReference type="AlphaFoldDB" id="M0IAH6"/>
<feature type="compositionally biased region" description="Polar residues" evidence="1">
    <location>
        <begin position="256"/>
        <end position="273"/>
    </location>
</feature>
<feature type="domain" description="DUF8054" evidence="3">
    <location>
        <begin position="210"/>
        <end position="248"/>
    </location>
</feature>
<protein>
    <submittedName>
        <fullName evidence="5">Uncharacterized protein</fullName>
    </submittedName>
</protein>
<dbReference type="Pfam" id="PF26237">
    <property type="entry name" value="DUF8054_C"/>
    <property type="match status" value="1"/>
</dbReference>
<feature type="region of interest" description="Disordered" evidence="1">
    <location>
        <begin position="253"/>
        <end position="273"/>
    </location>
</feature>
<dbReference type="EMBL" id="AOLN01000015">
    <property type="protein sequence ID" value="ELZ93007.1"/>
    <property type="molecule type" value="Genomic_DNA"/>
</dbReference>
<evidence type="ECO:0000259" key="3">
    <source>
        <dbReference type="Pfam" id="PF26237"/>
    </source>
</evidence>
<proteinExistence type="predicted"/>
<evidence type="ECO:0000256" key="2">
    <source>
        <dbReference type="SAM" id="Phobius"/>
    </source>
</evidence>
<keyword evidence="2" id="KW-0472">Membrane</keyword>
<keyword evidence="2" id="KW-1133">Transmembrane helix</keyword>
<evidence type="ECO:0000259" key="4">
    <source>
        <dbReference type="Pfam" id="PF26238"/>
    </source>
</evidence>
<organism evidence="5 6">
    <name type="scientific">Haloferax mucosum ATCC BAA-1512</name>
    <dbReference type="NCBI Taxonomy" id="662479"/>
    <lineage>
        <taxon>Archaea</taxon>
        <taxon>Methanobacteriati</taxon>
        <taxon>Methanobacteriota</taxon>
        <taxon>Stenosarchaea group</taxon>
        <taxon>Halobacteria</taxon>
        <taxon>Halobacteriales</taxon>
        <taxon>Haloferacaceae</taxon>
        <taxon>Haloferax</taxon>
    </lineage>
</organism>
<comment type="caution">
    <text evidence="5">The sequence shown here is derived from an EMBL/GenBank/DDBJ whole genome shotgun (WGS) entry which is preliminary data.</text>
</comment>
<accession>M0IAH6</accession>
<feature type="domain" description="DUF8054" evidence="4">
    <location>
        <begin position="88"/>
        <end position="206"/>
    </location>
</feature>